<evidence type="ECO:0000256" key="1">
    <source>
        <dbReference type="SAM" id="MobiDB-lite"/>
    </source>
</evidence>
<name>A0A1H4AUH4_ALKAM</name>
<evidence type="ECO:0000313" key="2">
    <source>
        <dbReference type="EMBL" id="SEA39579.1"/>
    </source>
</evidence>
<dbReference type="Proteomes" id="UP000198773">
    <property type="component" value="Unassembled WGS sequence"/>
</dbReference>
<dbReference type="EMBL" id="FNRM01000003">
    <property type="protein sequence ID" value="SEA39579.1"/>
    <property type="molecule type" value="Genomic_DNA"/>
</dbReference>
<gene>
    <name evidence="2" type="ORF">SAMN04488051_10335</name>
</gene>
<dbReference type="STRING" id="152573.SAMN04488051_10335"/>
<dbReference type="AlphaFoldDB" id="A0A1H4AUH4"/>
<protein>
    <submittedName>
        <fullName evidence="2">Uncharacterized protein</fullName>
    </submittedName>
</protein>
<evidence type="ECO:0000313" key="3">
    <source>
        <dbReference type="Proteomes" id="UP000198773"/>
    </source>
</evidence>
<dbReference type="RefSeq" id="WP_091341171.1">
    <property type="nucleotide sequence ID" value="NZ_FNRM01000003.1"/>
</dbReference>
<accession>A0A1H4AUH4</accession>
<feature type="region of interest" description="Disordered" evidence="1">
    <location>
        <begin position="32"/>
        <end position="68"/>
    </location>
</feature>
<organism evidence="2 3">
    <name type="scientific">Alkalimonas amylolytica</name>
    <dbReference type="NCBI Taxonomy" id="152573"/>
    <lineage>
        <taxon>Bacteria</taxon>
        <taxon>Pseudomonadati</taxon>
        <taxon>Pseudomonadota</taxon>
        <taxon>Gammaproteobacteria</taxon>
        <taxon>Alkalimonas</taxon>
    </lineage>
</organism>
<sequence>MLIAPYTGSTEYQTLKQRLHEGKADLYPLPVIPPDKDIKPEIQPQPIPDLRPTPIPEPDRVTLSQPTEKTAALSLTYRADGRVAEETTVQADYLSQMMQAMTDARVGFDREKYEALQEKIDEILAKDDLTAADRAQIEALEQEQSRLFEVAAKRTAEQTANKEKV</sequence>
<feature type="compositionally biased region" description="Pro residues" evidence="1">
    <location>
        <begin position="43"/>
        <end position="56"/>
    </location>
</feature>
<proteinExistence type="predicted"/>
<keyword evidence="3" id="KW-1185">Reference proteome</keyword>
<reference evidence="2 3" key="1">
    <citation type="submission" date="2016-10" db="EMBL/GenBank/DDBJ databases">
        <authorList>
            <person name="de Groot N.N."/>
        </authorList>
    </citation>
    <scope>NUCLEOTIDE SEQUENCE [LARGE SCALE GENOMIC DNA]</scope>
    <source>
        <strain evidence="2 3">CGMCC 1.3430</strain>
    </source>
</reference>